<dbReference type="Proteomes" id="UP000295418">
    <property type="component" value="Unassembled WGS sequence"/>
</dbReference>
<organism evidence="1 2">
    <name type="scientific">Paenibacillus albiflavus</name>
    <dbReference type="NCBI Taxonomy" id="2545760"/>
    <lineage>
        <taxon>Bacteria</taxon>
        <taxon>Bacillati</taxon>
        <taxon>Bacillota</taxon>
        <taxon>Bacilli</taxon>
        <taxon>Bacillales</taxon>
        <taxon>Paenibacillaceae</taxon>
        <taxon>Paenibacillus</taxon>
    </lineage>
</organism>
<dbReference type="RefSeq" id="WP_132420186.1">
    <property type="nucleotide sequence ID" value="NZ_SKFG01000035.1"/>
</dbReference>
<protein>
    <submittedName>
        <fullName evidence="1">Uncharacterized protein</fullName>
    </submittedName>
</protein>
<dbReference type="EMBL" id="SKFG01000035">
    <property type="protein sequence ID" value="TCZ73060.1"/>
    <property type="molecule type" value="Genomic_DNA"/>
</dbReference>
<reference evidence="1 2" key="1">
    <citation type="submission" date="2019-03" db="EMBL/GenBank/DDBJ databases">
        <authorList>
            <person name="Kim M.K.M."/>
        </authorList>
    </citation>
    <scope>NUCLEOTIDE SEQUENCE [LARGE SCALE GENOMIC DNA]</scope>
    <source>
        <strain evidence="1 2">18JY21-1</strain>
    </source>
</reference>
<comment type="caution">
    <text evidence="1">The sequence shown here is derived from an EMBL/GenBank/DDBJ whole genome shotgun (WGS) entry which is preliminary data.</text>
</comment>
<dbReference type="AlphaFoldDB" id="A0A4R4E344"/>
<dbReference type="OrthoDB" id="4931325at2"/>
<evidence type="ECO:0000313" key="1">
    <source>
        <dbReference type="EMBL" id="TCZ73060.1"/>
    </source>
</evidence>
<evidence type="ECO:0000313" key="2">
    <source>
        <dbReference type="Proteomes" id="UP000295418"/>
    </source>
</evidence>
<sequence length="64" mass="6995">MIRKGEISSVNLDNRTARVTFRDLDNAVTPEIPCAKHVTVSVNDIVAVSFFSENMADGLILGVF</sequence>
<proteinExistence type="predicted"/>
<gene>
    <name evidence="1" type="ORF">E0485_21825</name>
</gene>
<dbReference type="InterPro" id="IPR037026">
    <property type="entry name" value="Vgr_OB-fold_dom_sf"/>
</dbReference>
<dbReference type="Gene3D" id="2.40.50.230">
    <property type="entry name" value="Gp5 N-terminal domain"/>
    <property type="match status" value="1"/>
</dbReference>
<keyword evidence="2" id="KW-1185">Reference proteome</keyword>
<accession>A0A4R4E344</accession>
<name>A0A4R4E344_9BACL</name>